<dbReference type="AlphaFoldDB" id="A0A4Y2UDC5"/>
<feature type="compositionally biased region" description="Basic residues" evidence="1">
    <location>
        <begin position="131"/>
        <end position="141"/>
    </location>
</feature>
<feature type="region of interest" description="Disordered" evidence="1">
    <location>
        <begin position="13"/>
        <end position="45"/>
    </location>
</feature>
<dbReference type="PANTHER" id="PTHR22115:SF4">
    <property type="entry name" value="COILED-COIL DOMAIN-CONTAINING PROTEIN"/>
    <property type="match status" value="1"/>
</dbReference>
<feature type="region of interest" description="Disordered" evidence="1">
    <location>
        <begin position="126"/>
        <end position="176"/>
    </location>
</feature>
<dbReference type="EMBL" id="BGPR01034972">
    <property type="protein sequence ID" value="GBO09616.1"/>
    <property type="molecule type" value="Genomic_DNA"/>
</dbReference>
<feature type="compositionally biased region" description="Basic and acidic residues" evidence="1">
    <location>
        <begin position="166"/>
        <end position="176"/>
    </location>
</feature>
<organism evidence="2 3">
    <name type="scientific">Araneus ventricosus</name>
    <name type="common">Orbweaver spider</name>
    <name type="synonym">Epeira ventricosa</name>
    <dbReference type="NCBI Taxonomy" id="182803"/>
    <lineage>
        <taxon>Eukaryota</taxon>
        <taxon>Metazoa</taxon>
        <taxon>Ecdysozoa</taxon>
        <taxon>Arthropoda</taxon>
        <taxon>Chelicerata</taxon>
        <taxon>Arachnida</taxon>
        <taxon>Araneae</taxon>
        <taxon>Araneomorphae</taxon>
        <taxon>Entelegynae</taxon>
        <taxon>Araneoidea</taxon>
        <taxon>Araneidae</taxon>
        <taxon>Araneus</taxon>
    </lineage>
</organism>
<name>A0A4Y2UDC5_ARAVE</name>
<feature type="compositionally biased region" description="Polar residues" evidence="1">
    <location>
        <begin position="151"/>
        <end position="164"/>
    </location>
</feature>
<dbReference type="Proteomes" id="UP000499080">
    <property type="component" value="Unassembled WGS sequence"/>
</dbReference>
<dbReference type="PANTHER" id="PTHR22115">
    <property type="entry name" value="C3ORF6 PROTEIN-RELATED"/>
    <property type="match status" value="1"/>
</dbReference>
<evidence type="ECO:0000313" key="2">
    <source>
        <dbReference type="EMBL" id="GBO09616.1"/>
    </source>
</evidence>
<dbReference type="OrthoDB" id="9994767at2759"/>
<comment type="caution">
    <text evidence="2">The sequence shown here is derived from an EMBL/GenBank/DDBJ whole genome shotgun (WGS) entry which is preliminary data.</text>
</comment>
<feature type="non-terminal residue" evidence="2">
    <location>
        <position position="176"/>
    </location>
</feature>
<evidence type="ECO:0000313" key="3">
    <source>
        <dbReference type="Proteomes" id="UP000499080"/>
    </source>
</evidence>
<dbReference type="InterPro" id="IPR039303">
    <property type="entry name" value="CCDC50"/>
</dbReference>
<accession>A0A4Y2UDC5</accession>
<keyword evidence="3" id="KW-1185">Reference proteome</keyword>
<reference evidence="2 3" key="1">
    <citation type="journal article" date="2019" name="Sci. Rep.">
        <title>Orb-weaving spider Araneus ventricosus genome elucidates the spidroin gene catalogue.</title>
        <authorList>
            <person name="Kono N."/>
            <person name="Nakamura H."/>
            <person name="Ohtoshi R."/>
            <person name="Moran D.A.P."/>
            <person name="Shinohara A."/>
            <person name="Yoshida Y."/>
            <person name="Fujiwara M."/>
            <person name="Mori M."/>
            <person name="Tomita M."/>
            <person name="Arakawa K."/>
        </authorList>
    </citation>
    <scope>NUCLEOTIDE SEQUENCE [LARGE SCALE GENOMIC DNA]</scope>
</reference>
<gene>
    <name evidence="2" type="ORF">AVEN_148278_1</name>
</gene>
<feature type="compositionally biased region" description="Basic and acidic residues" evidence="1">
    <location>
        <begin position="13"/>
        <end position="30"/>
    </location>
</feature>
<sequence>RIALELQRKEKLRLQRKREEREMRQTEKARAGLSGASNSSSVKSMEDVMCMREAATSPLEKDFSLLSLEPPDNLTPEEFQEFVKRRDVELARLLQEQEAKIPSESVDDRRIAIEAQDRELAKMLQEQERARAKKAREKARQKAALAQQQEINKSPDSGSGSLTRDVSGKEKLRSPE</sequence>
<proteinExistence type="predicted"/>
<protein>
    <submittedName>
        <fullName evidence="2">Uncharacterized protein</fullName>
    </submittedName>
</protein>
<evidence type="ECO:0000256" key="1">
    <source>
        <dbReference type="SAM" id="MobiDB-lite"/>
    </source>
</evidence>
<feature type="non-terminal residue" evidence="2">
    <location>
        <position position="1"/>
    </location>
</feature>